<name>A0A2P2P269_RHIMU</name>
<protein>
    <submittedName>
        <fullName evidence="1">Uncharacterized protein</fullName>
    </submittedName>
</protein>
<accession>A0A2P2P269</accession>
<dbReference type="EMBL" id="GGEC01068381">
    <property type="protein sequence ID" value="MBX48865.1"/>
    <property type="molecule type" value="Transcribed_RNA"/>
</dbReference>
<organism evidence="1">
    <name type="scientific">Rhizophora mucronata</name>
    <name type="common">Asiatic mangrove</name>
    <dbReference type="NCBI Taxonomy" id="61149"/>
    <lineage>
        <taxon>Eukaryota</taxon>
        <taxon>Viridiplantae</taxon>
        <taxon>Streptophyta</taxon>
        <taxon>Embryophyta</taxon>
        <taxon>Tracheophyta</taxon>
        <taxon>Spermatophyta</taxon>
        <taxon>Magnoliopsida</taxon>
        <taxon>eudicotyledons</taxon>
        <taxon>Gunneridae</taxon>
        <taxon>Pentapetalae</taxon>
        <taxon>rosids</taxon>
        <taxon>fabids</taxon>
        <taxon>Malpighiales</taxon>
        <taxon>Rhizophoraceae</taxon>
        <taxon>Rhizophora</taxon>
    </lineage>
</organism>
<dbReference type="AlphaFoldDB" id="A0A2P2P269"/>
<reference evidence="1" key="1">
    <citation type="submission" date="2018-02" db="EMBL/GenBank/DDBJ databases">
        <title>Rhizophora mucronata_Transcriptome.</title>
        <authorList>
            <person name="Meera S.P."/>
            <person name="Sreeshan A."/>
            <person name="Augustine A."/>
        </authorList>
    </citation>
    <scope>NUCLEOTIDE SEQUENCE</scope>
    <source>
        <tissue evidence="1">Leaf</tissue>
    </source>
</reference>
<proteinExistence type="predicted"/>
<evidence type="ECO:0000313" key="1">
    <source>
        <dbReference type="EMBL" id="MBX48865.1"/>
    </source>
</evidence>
<sequence length="67" mass="7441">MLRRSLLPGWRSSCGQINGPEPLVGRRVYHGPDVGGISTYWLLGAAQSAIEIDLLEDISRYDQDKGR</sequence>